<dbReference type="NCBIfam" id="NF033205">
    <property type="entry name" value="IPExxxVDY"/>
    <property type="match status" value="1"/>
</dbReference>
<sequence length="141" mass="16539">MKKTKLLIDYDFGFILIGITTTSKDYKLAWILNKRLQFNLSRQSDLHLPFEKGQDLTLSHYLFTTDFIQVHLVKNKSVADSDATAFLIPELNHFDYFLKIEEEGEQIQLPELLQTLRSVEHIQLVQQIDINKLKSKENLIF</sequence>
<dbReference type="EMBL" id="JAUHJS010000002">
    <property type="protein sequence ID" value="MDN4164901.1"/>
    <property type="molecule type" value="Genomic_DNA"/>
</dbReference>
<dbReference type="RefSeq" id="WP_320003425.1">
    <property type="nucleotide sequence ID" value="NZ_JAUHJS010000002.1"/>
</dbReference>
<protein>
    <submittedName>
        <fullName evidence="1">IPExxxVDY family protein</fullName>
    </submittedName>
</protein>
<gene>
    <name evidence="1" type="ORF">QWY31_05275</name>
</gene>
<dbReference type="Proteomes" id="UP001168552">
    <property type="component" value="Unassembled WGS sequence"/>
</dbReference>
<dbReference type="InterPro" id="IPR047690">
    <property type="entry name" value="IPExxxVDY_fam"/>
</dbReference>
<evidence type="ECO:0000313" key="2">
    <source>
        <dbReference type="Proteomes" id="UP001168552"/>
    </source>
</evidence>
<evidence type="ECO:0000313" key="1">
    <source>
        <dbReference type="EMBL" id="MDN4164901.1"/>
    </source>
</evidence>
<comment type="caution">
    <text evidence="1">The sequence shown here is derived from an EMBL/GenBank/DDBJ whole genome shotgun (WGS) entry which is preliminary data.</text>
</comment>
<reference evidence="1" key="1">
    <citation type="submission" date="2023-06" db="EMBL/GenBank/DDBJ databases">
        <title>Cytophagales bacterium Strain LB-30, isolated from soil.</title>
        <authorList>
            <person name="Liu B."/>
        </authorList>
    </citation>
    <scope>NUCLEOTIDE SEQUENCE</scope>
    <source>
        <strain evidence="1">LB-30</strain>
    </source>
</reference>
<organism evidence="1 2">
    <name type="scientific">Shiella aurantiaca</name>
    <dbReference type="NCBI Taxonomy" id="3058365"/>
    <lineage>
        <taxon>Bacteria</taxon>
        <taxon>Pseudomonadati</taxon>
        <taxon>Bacteroidota</taxon>
        <taxon>Cytophagia</taxon>
        <taxon>Cytophagales</taxon>
        <taxon>Shiellaceae</taxon>
        <taxon>Shiella</taxon>
    </lineage>
</organism>
<proteinExistence type="predicted"/>
<keyword evidence="2" id="KW-1185">Reference proteome</keyword>
<name>A0ABT8F4I7_9BACT</name>
<accession>A0ABT8F4I7</accession>